<dbReference type="EMBL" id="VSSQ01086130">
    <property type="protein sequence ID" value="MPN33565.1"/>
    <property type="molecule type" value="Genomic_DNA"/>
</dbReference>
<gene>
    <name evidence="2" type="ORF">SDC9_181054</name>
</gene>
<sequence>MVGVDVVDGAGEDGRGLGGRNSGEAKRQRGGRGGQILEHETHPYVNPAPREAPLWMVN</sequence>
<dbReference type="AlphaFoldDB" id="A0A645H3F2"/>
<evidence type="ECO:0000256" key="1">
    <source>
        <dbReference type="SAM" id="MobiDB-lite"/>
    </source>
</evidence>
<comment type="caution">
    <text evidence="2">The sequence shown here is derived from an EMBL/GenBank/DDBJ whole genome shotgun (WGS) entry which is preliminary data.</text>
</comment>
<reference evidence="2" key="1">
    <citation type="submission" date="2019-08" db="EMBL/GenBank/DDBJ databases">
        <authorList>
            <person name="Kucharzyk K."/>
            <person name="Murdoch R.W."/>
            <person name="Higgins S."/>
            <person name="Loffler F."/>
        </authorList>
    </citation>
    <scope>NUCLEOTIDE SEQUENCE</scope>
</reference>
<accession>A0A645H3F2</accession>
<feature type="region of interest" description="Disordered" evidence="1">
    <location>
        <begin position="1"/>
        <end position="58"/>
    </location>
</feature>
<protein>
    <submittedName>
        <fullName evidence="2">Uncharacterized protein</fullName>
    </submittedName>
</protein>
<proteinExistence type="predicted"/>
<organism evidence="2">
    <name type="scientific">bioreactor metagenome</name>
    <dbReference type="NCBI Taxonomy" id="1076179"/>
    <lineage>
        <taxon>unclassified sequences</taxon>
        <taxon>metagenomes</taxon>
        <taxon>ecological metagenomes</taxon>
    </lineage>
</organism>
<name>A0A645H3F2_9ZZZZ</name>
<evidence type="ECO:0000313" key="2">
    <source>
        <dbReference type="EMBL" id="MPN33565.1"/>
    </source>
</evidence>